<evidence type="ECO:0000256" key="4">
    <source>
        <dbReference type="ARBA" id="ARBA00022664"/>
    </source>
</evidence>
<dbReference type="GO" id="GO:0008380">
    <property type="term" value="P:RNA splicing"/>
    <property type="evidence" value="ECO:0007669"/>
    <property type="project" value="UniProtKB-KW"/>
</dbReference>
<keyword evidence="15" id="KW-1185">Reference proteome</keyword>
<dbReference type="InterPro" id="IPR044642">
    <property type="entry name" value="PTHR15588"/>
</dbReference>
<comment type="function">
    <text evidence="8">Plays a role in the degradation of histone mRNAs, the only eukaryotic mRNAs that are not polyadenylated. Probably also part of an LSm subunits-containing complex involved in the general process of mRNA degradation.</text>
</comment>
<comment type="similarity">
    <text evidence="1 11">Belongs to the snRNP Sm proteins family.</text>
</comment>
<proteinExistence type="inferred from homology"/>
<evidence type="ECO:0000256" key="6">
    <source>
        <dbReference type="ARBA" id="ARBA00023187"/>
    </source>
</evidence>
<dbReference type="InterPro" id="IPR010920">
    <property type="entry name" value="LSM_dom_sf"/>
</dbReference>
<feature type="compositionally biased region" description="Pro residues" evidence="12">
    <location>
        <begin position="11"/>
        <end position="32"/>
    </location>
</feature>
<comment type="function">
    <text evidence="11">Component of the cytoplasmic LSM1-LSM7 complex which is involved in mRNA degradation.</text>
</comment>
<keyword evidence="5 11" id="KW-0694">RNA-binding</keyword>
<dbReference type="PANTHER" id="PTHR15588:SF8">
    <property type="entry name" value="U6 SNRNA-ASSOCIATED SM-LIKE PROTEIN LSM1"/>
    <property type="match status" value="1"/>
</dbReference>
<comment type="subunit">
    <text evidence="9">Interacts with SLBP; interaction with SLBP occurs when histone mRNA is being rapidly degraded during the S phase. LSm subunits form a heteromer with a donut shape.</text>
</comment>
<dbReference type="FunFam" id="2.30.30.100:FF:000021">
    <property type="entry name" value="U6 snRNA-associated Sm-like protein LSm1"/>
    <property type="match status" value="1"/>
</dbReference>
<sequence length="169" mass="18778">MEGLSLHDRPPPGQPHPGPRGPQMMGPPPVPQLPPQMFTTAAQLLDLTDKKLVAILRDGRKYVGVLRSWDQFGNLVLQDTVERIFGGQQYADVSRGLFLIRGENVLLLGEIDLDKDDHIPEPYTKGDVDEVYALYKQETDAKKVKDKSKQKAMKDLGFVEGETGADVLL</sequence>
<gene>
    <name evidence="11" type="primary">LSM1</name>
    <name evidence="14" type="ORF">K461DRAFT_277314</name>
</gene>
<dbReference type="AlphaFoldDB" id="A0A9P4MIE8"/>
<dbReference type="OrthoDB" id="10263346at2759"/>
<organism evidence="14 15">
    <name type="scientific">Myriangium duriaei CBS 260.36</name>
    <dbReference type="NCBI Taxonomy" id="1168546"/>
    <lineage>
        <taxon>Eukaryota</taxon>
        <taxon>Fungi</taxon>
        <taxon>Dikarya</taxon>
        <taxon>Ascomycota</taxon>
        <taxon>Pezizomycotina</taxon>
        <taxon>Dothideomycetes</taxon>
        <taxon>Dothideomycetidae</taxon>
        <taxon>Myriangiales</taxon>
        <taxon>Myriangiaceae</taxon>
        <taxon>Myriangium</taxon>
    </lineage>
</organism>
<dbReference type="InterPro" id="IPR034104">
    <property type="entry name" value="Lsm1"/>
</dbReference>
<evidence type="ECO:0000259" key="13">
    <source>
        <dbReference type="PROSITE" id="PS52002"/>
    </source>
</evidence>
<feature type="domain" description="Sm" evidence="13">
    <location>
        <begin position="39"/>
        <end position="114"/>
    </location>
</feature>
<keyword evidence="4 11" id="KW-0507">mRNA processing</keyword>
<keyword evidence="2 11" id="KW-0963">Cytoplasm</keyword>
<dbReference type="SUPFAM" id="SSF50182">
    <property type="entry name" value="Sm-like ribonucleoproteins"/>
    <property type="match status" value="1"/>
</dbReference>
<evidence type="ECO:0000256" key="11">
    <source>
        <dbReference type="RuleBase" id="RU365047"/>
    </source>
</evidence>
<evidence type="ECO:0000256" key="12">
    <source>
        <dbReference type="SAM" id="MobiDB-lite"/>
    </source>
</evidence>
<dbReference type="GO" id="GO:0006397">
    <property type="term" value="P:mRNA processing"/>
    <property type="evidence" value="ECO:0007669"/>
    <property type="project" value="UniProtKB-UniRule"/>
</dbReference>
<keyword evidence="3" id="KW-0597">Phosphoprotein</keyword>
<protein>
    <recommendedName>
        <fullName evidence="10 11">U6 snRNA-associated Sm-like protein LSm1</fullName>
    </recommendedName>
</protein>
<keyword evidence="6" id="KW-0508">mRNA splicing</keyword>
<dbReference type="EMBL" id="ML996084">
    <property type="protein sequence ID" value="KAF2154212.1"/>
    <property type="molecule type" value="Genomic_DNA"/>
</dbReference>
<evidence type="ECO:0000256" key="3">
    <source>
        <dbReference type="ARBA" id="ARBA00022553"/>
    </source>
</evidence>
<dbReference type="PANTHER" id="PTHR15588">
    <property type="entry name" value="LSM1"/>
    <property type="match status" value="1"/>
</dbReference>
<evidence type="ECO:0000256" key="1">
    <source>
        <dbReference type="ARBA" id="ARBA00006850"/>
    </source>
</evidence>
<dbReference type="SMART" id="SM00651">
    <property type="entry name" value="Sm"/>
    <property type="match status" value="1"/>
</dbReference>
<feature type="region of interest" description="Disordered" evidence="12">
    <location>
        <begin position="1"/>
        <end position="32"/>
    </location>
</feature>
<dbReference type="GO" id="GO:0000290">
    <property type="term" value="P:deadenylation-dependent decapping of nuclear-transcribed mRNA"/>
    <property type="evidence" value="ECO:0007669"/>
    <property type="project" value="TreeGrafter"/>
</dbReference>
<reference evidence="14" key="1">
    <citation type="journal article" date="2020" name="Stud. Mycol.">
        <title>101 Dothideomycetes genomes: a test case for predicting lifestyles and emergence of pathogens.</title>
        <authorList>
            <person name="Haridas S."/>
            <person name="Albert R."/>
            <person name="Binder M."/>
            <person name="Bloem J."/>
            <person name="Labutti K."/>
            <person name="Salamov A."/>
            <person name="Andreopoulos B."/>
            <person name="Baker S."/>
            <person name="Barry K."/>
            <person name="Bills G."/>
            <person name="Bluhm B."/>
            <person name="Cannon C."/>
            <person name="Castanera R."/>
            <person name="Culley D."/>
            <person name="Daum C."/>
            <person name="Ezra D."/>
            <person name="Gonzalez J."/>
            <person name="Henrissat B."/>
            <person name="Kuo A."/>
            <person name="Liang C."/>
            <person name="Lipzen A."/>
            <person name="Lutzoni F."/>
            <person name="Magnuson J."/>
            <person name="Mondo S."/>
            <person name="Nolan M."/>
            <person name="Ohm R."/>
            <person name="Pangilinan J."/>
            <person name="Park H.-J."/>
            <person name="Ramirez L."/>
            <person name="Alfaro M."/>
            <person name="Sun H."/>
            <person name="Tritt A."/>
            <person name="Yoshinaga Y."/>
            <person name="Zwiers L.-H."/>
            <person name="Turgeon B."/>
            <person name="Goodwin S."/>
            <person name="Spatafora J."/>
            <person name="Crous P."/>
            <person name="Grigoriev I."/>
        </authorList>
    </citation>
    <scope>NUCLEOTIDE SEQUENCE</scope>
    <source>
        <strain evidence="14">CBS 260.36</strain>
    </source>
</reference>
<evidence type="ECO:0000313" key="15">
    <source>
        <dbReference type="Proteomes" id="UP000799439"/>
    </source>
</evidence>
<evidence type="ECO:0000313" key="14">
    <source>
        <dbReference type="EMBL" id="KAF2154212.1"/>
    </source>
</evidence>
<dbReference type="InterPro" id="IPR047575">
    <property type="entry name" value="Sm"/>
</dbReference>
<dbReference type="GO" id="GO:0000932">
    <property type="term" value="C:P-body"/>
    <property type="evidence" value="ECO:0007669"/>
    <property type="project" value="UniProtKB-SubCell"/>
</dbReference>
<feature type="compositionally biased region" description="Basic and acidic residues" evidence="12">
    <location>
        <begin position="1"/>
        <end position="10"/>
    </location>
</feature>
<dbReference type="PROSITE" id="PS52002">
    <property type="entry name" value="SM"/>
    <property type="match status" value="1"/>
</dbReference>
<evidence type="ECO:0000256" key="8">
    <source>
        <dbReference type="ARBA" id="ARBA00056858"/>
    </source>
</evidence>
<dbReference type="GO" id="GO:1990904">
    <property type="term" value="C:ribonucleoprotein complex"/>
    <property type="evidence" value="ECO:0007669"/>
    <property type="project" value="UniProtKB-KW"/>
</dbReference>
<comment type="subunit">
    <text evidence="11">Component of the heptameric LSM1-LSM7 complex that forms a seven-membered ring structure with a donut shape.</text>
</comment>
<keyword evidence="7 11" id="KW-0687">Ribonucleoprotein</keyword>
<accession>A0A9P4MIE8</accession>
<dbReference type="InterPro" id="IPR001163">
    <property type="entry name" value="Sm_dom_euk/arc"/>
</dbReference>
<dbReference type="GO" id="GO:0003729">
    <property type="term" value="F:mRNA binding"/>
    <property type="evidence" value="ECO:0007669"/>
    <property type="project" value="TreeGrafter"/>
</dbReference>
<evidence type="ECO:0000256" key="9">
    <source>
        <dbReference type="ARBA" id="ARBA00062159"/>
    </source>
</evidence>
<name>A0A9P4MIE8_9PEZI</name>
<dbReference type="Pfam" id="PF01423">
    <property type="entry name" value="LSM"/>
    <property type="match status" value="1"/>
</dbReference>
<evidence type="ECO:0000256" key="7">
    <source>
        <dbReference type="ARBA" id="ARBA00023274"/>
    </source>
</evidence>
<comment type="caution">
    <text evidence="14">The sequence shown here is derived from an EMBL/GenBank/DDBJ whole genome shotgun (WGS) entry which is preliminary data.</text>
</comment>
<dbReference type="Proteomes" id="UP000799439">
    <property type="component" value="Unassembled WGS sequence"/>
</dbReference>
<evidence type="ECO:0000256" key="5">
    <source>
        <dbReference type="ARBA" id="ARBA00022884"/>
    </source>
</evidence>
<comment type="subcellular location">
    <subcellularLocation>
        <location evidence="11">Cytoplasm</location>
    </subcellularLocation>
    <subcellularLocation>
        <location evidence="11">Cytoplasm</location>
        <location evidence="11">P-body</location>
    </subcellularLocation>
</comment>
<dbReference type="GO" id="GO:1990726">
    <property type="term" value="C:Lsm1-7-Pat1 complex"/>
    <property type="evidence" value="ECO:0007669"/>
    <property type="project" value="TreeGrafter"/>
</dbReference>
<dbReference type="Gene3D" id="2.30.30.100">
    <property type="match status" value="1"/>
</dbReference>
<evidence type="ECO:0000256" key="10">
    <source>
        <dbReference type="ARBA" id="ARBA00067756"/>
    </source>
</evidence>
<evidence type="ECO:0000256" key="2">
    <source>
        <dbReference type="ARBA" id="ARBA00022490"/>
    </source>
</evidence>
<dbReference type="CDD" id="cd01728">
    <property type="entry name" value="LSm1"/>
    <property type="match status" value="1"/>
</dbReference>